<name>A0ABU4WH51_9BACT</name>
<keyword evidence="4" id="KW-1185">Reference proteome</keyword>
<gene>
    <name evidence="3" type="ORF">MOX91_01295</name>
</gene>
<reference evidence="3 4" key="1">
    <citation type="submission" date="2022-03" db="EMBL/GenBank/DDBJ databases">
        <title>Novel taxa within the pig intestine.</title>
        <authorList>
            <person name="Wylensek D."/>
            <person name="Bishof K."/>
            <person name="Afrizal A."/>
            <person name="Clavel T."/>
        </authorList>
    </citation>
    <scope>NUCLEOTIDE SEQUENCE [LARGE SCALE GENOMIC DNA]</scope>
    <source>
        <strain evidence="3 4">CLA-KB-P66</strain>
    </source>
</reference>
<organism evidence="3 4">
    <name type="scientific">Intestinicryptomonas porci</name>
    <dbReference type="NCBI Taxonomy" id="2926320"/>
    <lineage>
        <taxon>Bacteria</taxon>
        <taxon>Pseudomonadati</taxon>
        <taxon>Verrucomicrobiota</taxon>
        <taxon>Opitutia</taxon>
        <taxon>Opitutales</taxon>
        <taxon>Intestinicryptomonaceae</taxon>
        <taxon>Intestinicryptomonas</taxon>
    </lineage>
</organism>
<feature type="domain" description="PEGA" evidence="2">
    <location>
        <begin position="32"/>
        <end position="63"/>
    </location>
</feature>
<accession>A0ABU4WH51</accession>
<protein>
    <submittedName>
        <fullName evidence="3">PEGA domain-containing protein</fullName>
    </submittedName>
</protein>
<dbReference type="EMBL" id="JALBUT010000001">
    <property type="protein sequence ID" value="MDX8414822.1"/>
    <property type="molecule type" value="Genomic_DNA"/>
</dbReference>
<feature type="signal peptide" evidence="1">
    <location>
        <begin position="1"/>
        <end position="20"/>
    </location>
</feature>
<comment type="caution">
    <text evidence="3">The sequence shown here is derived from an EMBL/GenBank/DDBJ whole genome shotgun (WGS) entry which is preliminary data.</text>
</comment>
<keyword evidence="1" id="KW-0732">Signal</keyword>
<dbReference type="RefSeq" id="WP_370396268.1">
    <property type="nucleotide sequence ID" value="NZ_JALBUT010000001.1"/>
</dbReference>
<dbReference type="InterPro" id="IPR013229">
    <property type="entry name" value="PEGA"/>
</dbReference>
<dbReference type="Proteomes" id="UP001275932">
    <property type="component" value="Unassembled WGS sequence"/>
</dbReference>
<feature type="chain" id="PRO_5046551258" evidence="1">
    <location>
        <begin position="21"/>
        <end position="118"/>
    </location>
</feature>
<dbReference type="Pfam" id="PF08308">
    <property type="entry name" value="PEGA"/>
    <property type="match status" value="1"/>
</dbReference>
<proteinExistence type="predicted"/>
<evidence type="ECO:0000256" key="1">
    <source>
        <dbReference type="SAM" id="SignalP"/>
    </source>
</evidence>
<evidence type="ECO:0000259" key="2">
    <source>
        <dbReference type="Pfam" id="PF08308"/>
    </source>
</evidence>
<evidence type="ECO:0000313" key="3">
    <source>
        <dbReference type="EMBL" id="MDX8414822.1"/>
    </source>
</evidence>
<sequence length="118" mass="12857">MTTKILRIMFLPILATFVLAGCAADGQKYTRTIAVSSTPSGAEIVVNGMPVAKTPLAIEVEATKSGHFINRFEIIARPLNDAEGQYIQVKSFAPYSTKDAAKIPEKIEFDMRANPRAN</sequence>
<dbReference type="PROSITE" id="PS51257">
    <property type="entry name" value="PROKAR_LIPOPROTEIN"/>
    <property type="match status" value="1"/>
</dbReference>
<evidence type="ECO:0000313" key="4">
    <source>
        <dbReference type="Proteomes" id="UP001275932"/>
    </source>
</evidence>